<dbReference type="PANTHER" id="PTHR38248">
    <property type="entry name" value="FUNK1 6"/>
    <property type="match status" value="1"/>
</dbReference>
<feature type="domain" description="Fungal-type protein kinase" evidence="1">
    <location>
        <begin position="89"/>
        <end position="226"/>
    </location>
</feature>
<organism evidence="2 3">
    <name type="scientific">Hypsizygus marmoreus</name>
    <name type="common">White beech mushroom</name>
    <name type="synonym">Agaricus marmoreus</name>
    <dbReference type="NCBI Taxonomy" id="39966"/>
    <lineage>
        <taxon>Eukaryota</taxon>
        <taxon>Fungi</taxon>
        <taxon>Dikarya</taxon>
        <taxon>Basidiomycota</taxon>
        <taxon>Agaricomycotina</taxon>
        <taxon>Agaricomycetes</taxon>
        <taxon>Agaricomycetidae</taxon>
        <taxon>Agaricales</taxon>
        <taxon>Tricholomatineae</taxon>
        <taxon>Lyophyllaceae</taxon>
        <taxon>Hypsizygus</taxon>
    </lineage>
</organism>
<dbReference type="Gene3D" id="1.10.510.10">
    <property type="entry name" value="Transferase(Phosphotransferase) domain 1"/>
    <property type="match status" value="1"/>
</dbReference>
<dbReference type="InterPro" id="IPR011009">
    <property type="entry name" value="Kinase-like_dom_sf"/>
</dbReference>
<protein>
    <recommendedName>
        <fullName evidence="1">Fungal-type protein kinase domain-containing protein</fullName>
    </recommendedName>
</protein>
<comment type="caution">
    <text evidence="2">The sequence shown here is derived from an EMBL/GenBank/DDBJ whole genome shotgun (WGS) entry which is preliminary data.</text>
</comment>
<accession>A0A369K525</accession>
<reference evidence="2" key="1">
    <citation type="submission" date="2018-04" db="EMBL/GenBank/DDBJ databases">
        <title>Whole genome sequencing of Hypsizygus marmoreus.</title>
        <authorList>
            <person name="Choi I.-G."/>
            <person name="Min B."/>
            <person name="Kim J.-G."/>
            <person name="Kim S."/>
            <person name="Oh Y.-L."/>
            <person name="Kong W.-S."/>
            <person name="Park H."/>
            <person name="Jeong J."/>
            <person name="Song E.-S."/>
        </authorList>
    </citation>
    <scope>NUCLEOTIDE SEQUENCE [LARGE SCALE GENOMIC DNA]</scope>
    <source>
        <strain evidence="2">51987-8</strain>
    </source>
</reference>
<dbReference type="AlphaFoldDB" id="A0A369K525"/>
<proteinExistence type="predicted"/>
<dbReference type="Proteomes" id="UP000076154">
    <property type="component" value="Unassembled WGS sequence"/>
</dbReference>
<dbReference type="STRING" id="39966.A0A369K525"/>
<sequence length="372" mass="42514">MMVFAQKYPFGISVGFRLLETPNDPCGNSANARHPESNVRLYLNDIDILKSLASSESGDAEIVLINHCEQATRVEKIPVESINPELHNAHTSPPTQMPRRETRHTAQRVHHRFVADFTRKPLNTFSCSKQMMQATFDAFTGHRQAYEKCNIIHRDVSGRHILLDENGRGTLTDWDLANGKERIEWEGGEHNRTGTWEFMSTLTLGYPSRIYTIQDDIESFVHVVLYHGLRYLKHNATADLSIIFNYVFQQKVVFPDGQRFGGDGKAVMFARRKYIHVDFGFTLATPLTAWINNVFPMVAQYLDYMAPTPPARTLKARKLKTVIPTLAIDDLELSTHEMVAFAFEECLEDKDWPRNDKAVDAFKKIGRISKAR</sequence>
<name>A0A369K525_HYPMA</name>
<dbReference type="SUPFAM" id="SSF56112">
    <property type="entry name" value="Protein kinase-like (PK-like)"/>
    <property type="match status" value="1"/>
</dbReference>
<dbReference type="EMBL" id="LUEZ02000010">
    <property type="protein sequence ID" value="RDB28682.1"/>
    <property type="molecule type" value="Genomic_DNA"/>
</dbReference>
<gene>
    <name evidence="2" type="ORF">Hypma_014849</name>
</gene>
<keyword evidence="3" id="KW-1185">Reference proteome</keyword>
<evidence type="ECO:0000313" key="3">
    <source>
        <dbReference type="Proteomes" id="UP000076154"/>
    </source>
</evidence>
<dbReference type="InParanoid" id="A0A369K525"/>
<dbReference type="OrthoDB" id="2747778at2759"/>
<dbReference type="Pfam" id="PF17667">
    <property type="entry name" value="Pkinase_fungal"/>
    <property type="match status" value="1"/>
</dbReference>
<dbReference type="PANTHER" id="PTHR38248:SF2">
    <property type="entry name" value="FUNK1 11"/>
    <property type="match status" value="1"/>
</dbReference>
<evidence type="ECO:0000313" key="2">
    <source>
        <dbReference type="EMBL" id="RDB28682.1"/>
    </source>
</evidence>
<evidence type="ECO:0000259" key="1">
    <source>
        <dbReference type="Pfam" id="PF17667"/>
    </source>
</evidence>
<dbReference type="InterPro" id="IPR040976">
    <property type="entry name" value="Pkinase_fungal"/>
</dbReference>